<dbReference type="Proteomes" id="UP000628017">
    <property type="component" value="Unassembled WGS sequence"/>
</dbReference>
<dbReference type="AlphaFoldDB" id="A0A916QZ16"/>
<dbReference type="EMBL" id="BMKA01000003">
    <property type="protein sequence ID" value="GGA21264.1"/>
    <property type="molecule type" value="Genomic_DNA"/>
</dbReference>
<name>A0A916QZ16_9RHOB</name>
<evidence type="ECO:0000313" key="2">
    <source>
        <dbReference type="Proteomes" id="UP000628017"/>
    </source>
</evidence>
<dbReference type="RefSeq" id="WP_188675056.1">
    <property type="nucleotide sequence ID" value="NZ_BMKA01000003.1"/>
</dbReference>
<organism evidence="1 2">
    <name type="scientific">Neptunicoccus cionae</name>
    <dbReference type="NCBI Taxonomy" id="2035344"/>
    <lineage>
        <taxon>Bacteria</taxon>
        <taxon>Pseudomonadati</taxon>
        <taxon>Pseudomonadota</taxon>
        <taxon>Alphaproteobacteria</taxon>
        <taxon>Rhodobacterales</taxon>
        <taxon>Paracoccaceae</taxon>
        <taxon>Neptunicoccus</taxon>
    </lineage>
</organism>
<sequence length="72" mass="7951">MIPLDQALLDAHAAQNSPALVRLYQQAGNSALEMDEIRGCFYLTHAYIYALEAGLPEAETLHSTLRSYGREA</sequence>
<reference evidence="1" key="2">
    <citation type="submission" date="2020-09" db="EMBL/GenBank/DDBJ databases">
        <authorList>
            <person name="Sun Q."/>
            <person name="Zhou Y."/>
        </authorList>
    </citation>
    <scope>NUCLEOTIDE SEQUENCE</scope>
    <source>
        <strain evidence="1">CGMCC 1.15880</strain>
    </source>
</reference>
<proteinExistence type="predicted"/>
<protein>
    <submittedName>
        <fullName evidence="1">Uncharacterized protein</fullName>
    </submittedName>
</protein>
<comment type="caution">
    <text evidence="1">The sequence shown here is derived from an EMBL/GenBank/DDBJ whole genome shotgun (WGS) entry which is preliminary data.</text>
</comment>
<reference evidence="1" key="1">
    <citation type="journal article" date="2014" name="Int. J. Syst. Evol. Microbiol.">
        <title>Complete genome sequence of Corynebacterium casei LMG S-19264T (=DSM 44701T), isolated from a smear-ripened cheese.</title>
        <authorList>
            <consortium name="US DOE Joint Genome Institute (JGI-PGF)"/>
            <person name="Walter F."/>
            <person name="Albersmeier A."/>
            <person name="Kalinowski J."/>
            <person name="Ruckert C."/>
        </authorList>
    </citation>
    <scope>NUCLEOTIDE SEQUENCE</scope>
    <source>
        <strain evidence="1">CGMCC 1.15880</strain>
    </source>
</reference>
<evidence type="ECO:0000313" key="1">
    <source>
        <dbReference type="EMBL" id="GGA21264.1"/>
    </source>
</evidence>
<keyword evidence="2" id="KW-1185">Reference proteome</keyword>
<accession>A0A916QZ16</accession>
<gene>
    <name evidence="1" type="ORF">GCM10011498_22450</name>
</gene>